<reference evidence="2" key="1">
    <citation type="submission" date="2021-09" db="EMBL/GenBank/DDBJ databases">
        <authorList>
            <consortium name="Pathogen Informatics"/>
        </authorList>
    </citation>
    <scope>NUCLEOTIDE SEQUENCE</scope>
</reference>
<evidence type="ECO:0000313" key="2">
    <source>
        <dbReference type="EMBL" id="CAG9533083.1"/>
    </source>
</evidence>
<gene>
    <name evidence="2" type="ORF">CJOHNSTONI_LOCUS3341</name>
</gene>
<keyword evidence="3" id="KW-1185">Reference proteome</keyword>
<dbReference type="EMBL" id="CAKAEH010001193">
    <property type="protein sequence ID" value="CAG9533083.1"/>
    <property type="molecule type" value="Genomic_DNA"/>
</dbReference>
<dbReference type="Proteomes" id="UP000746747">
    <property type="component" value="Unassembled WGS sequence"/>
</dbReference>
<dbReference type="AlphaFoldDB" id="A0A8J2Q2F2"/>
<sequence>MMTSMQDSNRMRDSRRQPDRDVIDVEKLEGQESAVMENSEISSPLVLNERPGVRYLCCDRFFKCDGRNLIAREIWPSDDGFIELNRKELKRFIINNKAKRSDLHKILNQYKGEENIYDFNSTSAGIESDKVKTQHKPRMQGNFEQLTENTSQISIISITESPETLITSETTDLKSSTVDESSSDDDESLIGAYNFMQNGRDQLEPAMKPDGTIVIPGVVHVNNFESLDGIMLELKVLIKSPKESRRINVKIDCPNFKPKSVKVNGTETHRLINDHYKT</sequence>
<comment type="caution">
    <text evidence="2">The sequence shown here is derived from an EMBL/GenBank/DDBJ whole genome shotgun (WGS) entry which is preliminary data.</text>
</comment>
<name>A0A8J2Q2F2_9BILA</name>
<evidence type="ECO:0000256" key="1">
    <source>
        <dbReference type="SAM" id="MobiDB-lite"/>
    </source>
</evidence>
<proteinExistence type="predicted"/>
<evidence type="ECO:0000313" key="3">
    <source>
        <dbReference type="Proteomes" id="UP000746747"/>
    </source>
</evidence>
<accession>A0A8J2Q2F2</accession>
<protein>
    <submittedName>
        <fullName evidence="2">Uncharacterized protein</fullName>
    </submittedName>
</protein>
<feature type="region of interest" description="Disordered" evidence="1">
    <location>
        <begin position="1"/>
        <end position="22"/>
    </location>
</feature>
<organism evidence="2 3">
    <name type="scientific">Cercopithifilaria johnstoni</name>
    <dbReference type="NCBI Taxonomy" id="2874296"/>
    <lineage>
        <taxon>Eukaryota</taxon>
        <taxon>Metazoa</taxon>
        <taxon>Ecdysozoa</taxon>
        <taxon>Nematoda</taxon>
        <taxon>Chromadorea</taxon>
        <taxon>Rhabditida</taxon>
        <taxon>Spirurina</taxon>
        <taxon>Spiruromorpha</taxon>
        <taxon>Filarioidea</taxon>
        <taxon>Onchocercidae</taxon>
        <taxon>Cercopithifilaria</taxon>
    </lineage>
</organism>
<feature type="compositionally biased region" description="Basic and acidic residues" evidence="1">
    <location>
        <begin position="9"/>
        <end position="22"/>
    </location>
</feature>
<dbReference type="OrthoDB" id="5824545at2759"/>